<evidence type="ECO:0000313" key="6">
    <source>
        <dbReference type="EMBL" id="MBR0600018.1"/>
    </source>
</evidence>
<dbReference type="SMART" id="SM00382">
    <property type="entry name" value="AAA"/>
    <property type="match status" value="1"/>
</dbReference>
<dbReference type="PROSITE" id="PS50893">
    <property type="entry name" value="ABC_TRANSPORTER_2"/>
    <property type="match status" value="1"/>
</dbReference>
<dbReference type="InterPro" id="IPR050763">
    <property type="entry name" value="ABC_transporter_ATP-binding"/>
</dbReference>
<dbReference type="GO" id="GO:0005524">
    <property type="term" value="F:ATP binding"/>
    <property type="evidence" value="ECO:0007669"/>
    <property type="project" value="UniProtKB-KW"/>
</dbReference>
<dbReference type="SUPFAM" id="SSF52540">
    <property type="entry name" value="P-loop containing nucleoside triphosphate hydrolases"/>
    <property type="match status" value="1"/>
</dbReference>
<keyword evidence="7" id="KW-1185">Reference proteome</keyword>
<dbReference type="PROSITE" id="PS00211">
    <property type="entry name" value="ABC_TRANSPORTER_1"/>
    <property type="match status" value="1"/>
</dbReference>
<dbReference type="GO" id="GO:0016887">
    <property type="term" value="F:ATP hydrolysis activity"/>
    <property type="evidence" value="ECO:0007669"/>
    <property type="project" value="InterPro"/>
</dbReference>
<comment type="caution">
    <text evidence="6">The sequence shown here is derived from an EMBL/GenBank/DDBJ whole genome shotgun (WGS) entry which is preliminary data.</text>
</comment>
<evidence type="ECO:0000259" key="5">
    <source>
        <dbReference type="PROSITE" id="PS50893"/>
    </source>
</evidence>
<evidence type="ECO:0000313" key="7">
    <source>
        <dbReference type="Proteomes" id="UP000675664"/>
    </source>
</evidence>
<proteinExistence type="inferred from homology"/>
<evidence type="ECO:0000256" key="2">
    <source>
        <dbReference type="ARBA" id="ARBA00022448"/>
    </source>
</evidence>
<dbReference type="PANTHER" id="PTHR42711:SF5">
    <property type="entry name" value="ABC TRANSPORTER ATP-BINDING PROTEIN NATA"/>
    <property type="match status" value="1"/>
</dbReference>
<reference evidence="6" key="1">
    <citation type="submission" date="2021-04" db="EMBL/GenBank/DDBJ databases">
        <title>Sinoanaerobacter chloroacetimidivorans sp. nov., an obligate anaerobic bacterium isolated from anaerobic sludge.</title>
        <authorList>
            <person name="Bao Y."/>
        </authorList>
    </citation>
    <scope>NUCLEOTIDE SEQUENCE</scope>
    <source>
        <strain evidence="6">BAD-6</strain>
    </source>
</reference>
<dbReference type="InterPro" id="IPR027417">
    <property type="entry name" value="P-loop_NTPase"/>
</dbReference>
<accession>A0A8J7W6J6</accession>
<dbReference type="AlphaFoldDB" id="A0A8J7W6J6"/>
<comment type="similarity">
    <text evidence="1">Belongs to the ABC transporter superfamily.</text>
</comment>
<feature type="domain" description="ABC transporter" evidence="5">
    <location>
        <begin position="4"/>
        <end position="229"/>
    </location>
</feature>
<dbReference type="InterPro" id="IPR003439">
    <property type="entry name" value="ABC_transporter-like_ATP-bd"/>
</dbReference>
<keyword evidence="4 6" id="KW-0067">ATP-binding</keyword>
<name>A0A8J7W6J6_9FIRM</name>
<dbReference type="InterPro" id="IPR017871">
    <property type="entry name" value="ABC_transporter-like_CS"/>
</dbReference>
<dbReference type="Gene3D" id="3.40.50.300">
    <property type="entry name" value="P-loop containing nucleotide triphosphate hydrolases"/>
    <property type="match status" value="1"/>
</dbReference>
<evidence type="ECO:0000256" key="3">
    <source>
        <dbReference type="ARBA" id="ARBA00022741"/>
    </source>
</evidence>
<dbReference type="InterPro" id="IPR003593">
    <property type="entry name" value="AAA+_ATPase"/>
</dbReference>
<dbReference type="CDD" id="cd03230">
    <property type="entry name" value="ABC_DR_subfamily_A"/>
    <property type="match status" value="1"/>
</dbReference>
<dbReference type="Proteomes" id="UP000675664">
    <property type="component" value="Unassembled WGS sequence"/>
</dbReference>
<keyword evidence="2" id="KW-0813">Transport</keyword>
<dbReference type="RefSeq" id="WP_227020149.1">
    <property type="nucleotide sequence ID" value="NZ_JAGSND010000019.1"/>
</dbReference>
<protein>
    <submittedName>
        <fullName evidence="6">ABC transporter ATP-binding protein</fullName>
    </submittedName>
</protein>
<evidence type="ECO:0000256" key="1">
    <source>
        <dbReference type="ARBA" id="ARBA00005417"/>
    </source>
</evidence>
<reference evidence="6" key="2">
    <citation type="submission" date="2021-04" db="EMBL/GenBank/DDBJ databases">
        <authorList>
            <person name="Liu J."/>
        </authorList>
    </citation>
    <scope>NUCLEOTIDE SEQUENCE</scope>
    <source>
        <strain evidence="6">BAD-6</strain>
    </source>
</reference>
<organism evidence="6 7">
    <name type="scientific">Sinanaerobacter chloroacetimidivorans</name>
    <dbReference type="NCBI Taxonomy" id="2818044"/>
    <lineage>
        <taxon>Bacteria</taxon>
        <taxon>Bacillati</taxon>
        <taxon>Bacillota</taxon>
        <taxon>Clostridia</taxon>
        <taxon>Peptostreptococcales</taxon>
        <taxon>Anaerovoracaceae</taxon>
        <taxon>Sinanaerobacter</taxon>
    </lineage>
</organism>
<gene>
    <name evidence="6" type="ORF">KCX82_19215</name>
</gene>
<sequence>MSVIEIQNLTRDYGDGRGVFDLSFSVENGEVFGFLGPNGAGKTTTIRHLMGFLQPKSGTCSIGGLDCWRHSAAIQKKLGYIPGEINFFDDMTGTDFLEFVEKYRDIKFHNRKKELLDRFEFDPRGKLKKMSKGMKQKAGIVVAFMHDPDVLILDEPTSGLDPLMQNRFIELVIEEKTRGKTILMSSHMFEEVERTCHRVGIIRDGKLAAVDSVDALKAAQVKKYVITFENSQAAKNFANKENLQTEVLTNHRVVVTVRNNIQELIAVMNRYPVANLSAPTQSLEEIFMQYYGGAQ</sequence>
<dbReference type="Pfam" id="PF00005">
    <property type="entry name" value="ABC_tran"/>
    <property type="match status" value="1"/>
</dbReference>
<keyword evidence="3" id="KW-0547">Nucleotide-binding</keyword>
<evidence type="ECO:0000256" key="4">
    <source>
        <dbReference type="ARBA" id="ARBA00022840"/>
    </source>
</evidence>
<dbReference type="EMBL" id="JAGSND010000019">
    <property type="protein sequence ID" value="MBR0600018.1"/>
    <property type="molecule type" value="Genomic_DNA"/>
</dbReference>
<dbReference type="PANTHER" id="PTHR42711">
    <property type="entry name" value="ABC TRANSPORTER ATP-BINDING PROTEIN"/>
    <property type="match status" value="1"/>
</dbReference>